<dbReference type="AlphaFoldDB" id="A0A0E9V2X3"/>
<organism evidence="1">
    <name type="scientific">Anguilla anguilla</name>
    <name type="common">European freshwater eel</name>
    <name type="synonym">Muraena anguilla</name>
    <dbReference type="NCBI Taxonomy" id="7936"/>
    <lineage>
        <taxon>Eukaryota</taxon>
        <taxon>Metazoa</taxon>
        <taxon>Chordata</taxon>
        <taxon>Craniata</taxon>
        <taxon>Vertebrata</taxon>
        <taxon>Euteleostomi</taxon>
        <taxon>Actinopterygii</taxon>
        <taxon>Neopterygii</taxon>
        <taxon>Teleostei</taxon>
        <taxon>Anguilliformes</taxon>
        <taxon>Anguillidae</taxon>
        <taxon>Anguilla</taxon>
    </lineage>
</organism>
<sequence>MRNQPHTYIQLILSVTPEVTWI</sequence>
<protein>
    <submittedName>
        <fullName evidence="1">Uncharacterized protein</fullName>
    </submittedName>
</protein>
<accession>A0A0E9V2X3</accession>
<proteinExistence type="predicted"/>
<reference evidence="1" key="1">
    <citation type="submission" date="2014-11" db="EMBL/GenBank/DDBJ databases">
        <authorList>
            <person name="Amaro Gonzalez C."/>
        </authorList>
    </citation>
    <scope>NUCLEOTIDE SEQUENCE</scope>
</reference>
<dbReference type="EMBL" id="GBXM01036954">
    <property type="protein sequence ID" value="JAH71623.1"/>
    <property type="molecule type" value="Transcribed_RNA"/>
</dbReference>
<name>A0A0E9V2X3_ANGAN</name>
<evidence type="ECO:0000313" key="1">
    <source>
        <dbReference type="EMBL" id="JAH71623.1"/>
    </source>
</evidence>
<reference evidence="1" key="2">
    <citation type="journal article" date="2015" name="Fish Shellfish Immunol.">
        <title>Early steps in the European eel (Anguilla anguilla)-Vibrio vulnificus interaction in the gills: Role of the RtxA13 toxin.</title>
        <authorList>
            <person name="Callol A."/>
            <person name="Pajuelo D."/>
            <person name="Ebbesson L."/>
            <person name="Teles M."/>
            <person name="MacKenzie S."/>
            <person name="Amaro C."/>
        </authorList>
    </citation>
    <scope>NUCLEOTIDE SEQUENCE</scope>
</reference>